<gene>
    <name evidence="7" type="primary">mltG</name>
    <name evidence="8" type="ORF">CFR72_04180</name>
</gene>
<name>A0A318PUK4_9PROT</name>
<evidence type="ECO:0000256" key="3">
    <source>
        <dbReference type="ARBA" id="ARBA00022989"/>
    </source>
</evidence>
<evidence type="ECO:0000256" key="1">
    <source>
        <dbReference type="ARBA" id="ARBA00022475"/>
    </source>
</evidence>
<keyword evidence="4 7" id="KW-0472">Membrane</keyword>
<keyword evidence="3 7" id="KW-1133">Transmembrane helix</keyword>
<dbReference type="CDD" id="cd08010">
    <property type="entry name" value="MltG_like"/>
    <property type="match status" value="1"/>
</dbReference>
<dbReference type="EMBL" id="NKUF01000006">
    <property type="protein sequence ID" value="PYD63899.1"/>
    <property type="molecule type" value="Genomic_DNA"/>
</dbReference>
<dbReference type="HAMAP" id="MF_02065">
    <property type="entry name" value="MltG"/>
    <property type="match status" value="1"/>
</dbReference>
<dbReference type="Pfam" id="PF02618">
    <property type="entry name" value="YceG"/>
    <property type="match status" value="1"/>
</dbReference>
<dbReference type="RefSeq" id="WP_110912802.1">
    <property type="nucleotide sequence ID" value="NZ_NKUF01000006.1"/>
</dbReference>
<comment type="caution">
    <text evidence="8">The sequence shown here is derived from an EMBL/GenBank/DDBJ whole genome shotgun (WGS) entry which is preliminary data.</text>
</comment>
<dbReference type="OrthoDB" id="9814591at2"/>
<evidence type="ECO:0000256" key="5">
    <source>
        <dbReference type="ARBA" id="ARBA00023239"/>
    </source>
</evidence>
<evidence type="ECO:0000256" key="2">
    <source>
        <dbReference type="ARBA" id="ARBA00022692"/>
    </source>
</evidence>
<keyword evidence="6 7" id="KW-0961">Cell wall biogenesis/degradation</keyword>
<dbReference type="NCBIfam" id="TIGR00247">
    <property type="entry name" value="endolytic transglycosylase MltG"/>
    <property type="match status" value="1"/>
</dbReference>
<keyword evidence="1 7" id="KW-1003">Cell membrane</keyword>
<dbReference type="GO" id="GO:0071555">
    <property type="term" value="P:cell wall organization"/>
    <property type="evidence" value="ECO:0007669"/>
    <property type="project" value="UniProtKB-KW"/>
</dbReference>
<evidence type="ECO:0000256" key="7">
    <source>
        <dbReference type="HAMAP-Rule" id="MF_02065"/>
    </source>
</evidence>
<dbReference type="AlphaFoldDB" id="A0A318PUK4"/>
<dbReference type="PANTHER" id="PTHR30518">
    <property type="entry name" value="ENDOLYTIC MUREIN TRANSGLYCOSYLASE"/>
    <property type="match status" value="1"/>
</dbReference>
<reference evidence="8 9" key="1">
    <citation type="submission" date="2017-07" db="EMBL/GenBank/DDBJ databases">
        <title>A draft genome sequence of Gluconacetobacter entanii LTH 4560.</title>
        <authorList>
            <person name="Skraban J."/>
            <person name="Cleenwerck I."/>
            <person name="Vandamme P."/>
            <person name="Trcek J."/>
        </authorList>
    </citation>
    <scope>NUCLEOTIDE SEQUENCE [LARGE SCALE GENOMIC DNA]</scope>
    <source>
        <strain evidence="8 9">LTH 4560</strain>
    </source>
</reference>
<comment type="catalytic activity">
    <reaction evidence="7">
        <text>a peptidoglycan chain = a peptidoglycan chain with N-acetyl-1,6-anhydromuramyl-[peptide] at the reducing end + a peptidoglycan chain with N-acetylglucosamine at the non-reducing end.</text>
        <dbReference type="EC" id="4.2.2.29"/>
    </reaction>
</comment>
<comment type="function">
    <text evidence="7">Functions as a peptidoglycan terminase that cleaves nascent peptidoglycan strands endolytically to terminate their elongation.</text>
</comment>
<feature type="site" description="Important for catalytic activity" evidence="7">
    <location>
        <position position="205"/>
    </location>
</feature>
<protein>
    <recommendedName>
        <fullName evidence="7">Endolytic murein transglycosylase</fullName>
        <ecNumber evidence="7">4.2.2.29</ecNumber>
    </recommendedName>
    <alternativeName>
        <fullName evidence="7">Peptidoglycan lytic transglycosylase</fullName>
    </alternativeName>
    <alternativeName>
        <fullName evidence="7">Peptidoglycan polymerization terminase</fullName>
    </alternativeName>
</protein>
<dbReference type="PANTHER" id="PTHR30518:SF2">
    <property type="entry name" value="ENDOLYTIC MUREIN TRANSGLYCOSYLASE"/>
    <property type="match status" value="1"/>
</dbReference>
<keyword evidence="2 7" id="KW-0812">Transmembrane</keyword>
<keyword evidence="5 7" id="KW-0456">Lyase</keyword>
<evidence type="ECO:0000256" key="6">
    <source>
        <dbReference type="ARBA" id="ARBA00023316"/>
    </source>
</evidence>
<accession>A0A318PUK4</accession>
<evidence type="ECO:0000313" key="8">
    <source>
        <dbReference type="EMBL" id="PYD63899.1"/>
    </source>
</evidence>
<proteinExistence type="inferred from homology"/>
<dbReference type="GO" id="GO:0005886">
    <property type="term" value="C:plasma membrane"/>
    <property type="evidence" value="ECO:0007669"/>
    <property type="project" value="UniProtKB-UniRule"/>
</dbReference>
<evidence type="ECO:0000313" key="9">
    <source>
        <dbReference type="Proteomes" id="UP000248301"/>
    </source>
</evidence>
<dbReference type="GO" id="GO:0009252">
    <property type="term" value="P:peptidoglycan biosynthetic process"/>
    <property type="evidence" value="ECO:0007669"/>
    <property type="project" value="UniProtKB-UniRule"/>
</dbReference>
<organism evidence="8 9">
    <name type="scientific">Gluconacetobacter entanii</name>
    <dbReference type="NCBI Taxonomy" id="108528"/>
    <lineage>
        <taxon>Bacteria</taxon>
        <taxon>Pseudomonadati</taxon>
        <taxon>Pseudomonadota</taxon>
        <taxon>Alphaproteobacteria</taxon>
        <taxon>Acetobacterales</taxon>
        <taxon>Acetobacteraceae</taxon>
        <taxon>Gluconacetobacter</taxon>
    </lineage>
</organism>
<keyword evidence="7" id="KW-0997">Cell inner membrane</keyword>
<comment type="similarity">
    <text evidence="7">Belongs to the transglycosylase MltG family.</text>
</comment>
<dbReference type="InterPro" id="IPR003770">
    <property type="entry name" value="MLTG-like"/>
</dbReference>
<sequence>MRRVLAGLGIVFLVLVLSGLAGIGFGMWVFTRPGPLPDARVVVVAKGGEGSAYASLRAAGVFPDDAWTHPVFRIAVRLTRPDGALHAAELTFPAHASMQQALFVLRHGRPVIHRLTIPEGRSALQIAALLADAPALDGTFTPPAEGSVMPLTYDYEWGMSRAALLERMQRAMARALSHAWDGRVPDPAIADPQALLVLASMIERETAVAEERPMVARVFLNRLHQGMRLQSDPTVVYGINQGAGPLGHALSHTDLTTPTPYNTYVIPGLPPGPICSPGAASLEAAAHPADGDMLYFVANGHGGHDFASSLGDHNRHVSAFRQHQTSAPK</sequence>
<dbReference type="EC" id="4.2.2.29" evidence="7"/>
<dbReference type="Gene3D" id="3.30.160.60">
    <property type="entry name" value="Classic Zinc Finger"/>
    <property type="match status" value="1"/>
</dbReference>
<evidence type="ECO:0000256" key="4">
    <source>
        <dbReference type="ARBA" id="ARBA00023136"/>
    </source>
</evidence>
<dbReference type="Proteomes" id="UP000248301">
    <property type="component" value="Unassembled WGS sequence"/>
</dbReference>
<dbReference type="GO" id="GO:0008932">
    <property type="term" value="F:lytic endotransglycosylase activity"/>
    <property type="evidence" value="ECO:0007669"/>
    <property type="project" value="UniProtKB-UniRule"/>
</dbReference>